<dbReference type="Gene3D" id="2.30.30.40">
    <property type="entry name" value="SH3 Domains"/>
    <property type="match status" value="1"/>
</dbReference>
<gene>
    <name evidence="1" type="ORF">ACE1CI_06630</name>
</gene>
<sequence>MNFYSLQSRNIFLFVLFTLLCTIAIAPRSISTQSSALSAKVTNSPVIMAASSYPRRLFTLRDQVTPGSSFDQFRQRLKQAIQQRDAKFIRAIADPEIKITFGPPIKFSTLGFDNPNSLVWKRLERILSVGCTPYEAPAGVEIDAYQCPHVSQAAAGDPFSDIYIIGEAVNVRSQPQSNSRAIGVLNNEIVKFDSAGFEQLTKQQRDLAQTLEGWMPVIIPTGERGYVSSRYAFFAAGYRARFENKKGQWKMTVFISGD</sequence>
<comment type="caution">
    <text evidence="1">The sequence shown here is derived from an EMBL/GenBank/DDBJ whole genome shotgun (WGS) entry which is preliminary data.</text>
</comment>
<dbReference type="RefSeq" id="WP_413262276.1">
    <property type="nucleotide sequence ID" value="NZ_JBHFNR010000041.1"/>
</dbReference>
<proteinExistence type="predicted"/>
<reference evidence="1 2" key="1">
    <citation type="submission" date="2024-09" db="EMBL/GenBank/DDBJ databases">
        <title>Floridaenema gen nov. (Aerosakkonemataceae, Aerosakkonematales ord. nov., Cyanobacteria) from benthic tropical and subtropical fresh waters, with the description of four new species.</title>
        <authorList>
            <person name="Moretto J.A."/>
            <person name="Berthold D.E."/>
            <person name="Lefler F.W."/>
            <person name="Huang I.-S."/>
            <person name="Laughinghouse H. IV."/>
        </authorList>
    </citation>
    <scope>NUCLEOTIDE SEQUENCE [LARGE SCALE GENOMIC DNA]</scope>
    <source>
        <strain evidence="1 2">BLCC-F50</strain>
    </source>
</reference>
<evidence type="ECO:0000313" key="1">
    <source>
        <dbReference type="EMBL" id="MFB2892604.1"/>
    </source>
</evidence>
<evidence type="ECO:0000313" key="2">
    <source>
        <dbReference type="Proteomes" id="UP001576784"/>
    </source>
</evidence>
<keyword evidence="2" id="KW-1185">Reference proteome</keyword>
<dbReference type="EMBL" id="JBHFNR010000041">
    <property type="protein sequence ID" value="MFB2892604.1"/>
    <property type="molecule type" value="Genomic_DNA"/>
</dbReference>
<dbReference type="Proteomes" id="UP001576784">
    <property type="component" value="Unassembled WGS sequence"/>
</dbReference>
<protein>
    <submittedName>
        <fullName evidence="1">SH3 domain-containing protein</fullName>
    </submittedName>
</protein>
<accession>A0ABV4XLN4</accession>
<name>A0ABV4XLN4_9CYAN</name>
<organism evidence="1 2">
    <name type="scientific">Floridaenema flaviceps BLCC-F50</name>
    <dbReference type="NCBI Taxonomy" id="3153642"/>
    <lineage>
        <taxon>Bacteria</taxon>
        <taxon>Bacillati</taxon>
        <taxon>Cyanobacteriota</taxon>
        <taxon>Cyanophyceae</taxon>
        <taxon>Oscillatoriophycideae</taxon>
        <taxon>Aerosakkonematales</taxon>
        <taxon>Aerosakkonemataceae</taxon>
        <taxon>Floridanema</taxon>
        <taxon>Floridanema flaviceps</taxon>
    </lineage>
</organism>